<feature type="compositionally biased region" description="Polar residues" evidence="1">
    <location>
        <begin position="54"/>
        <end position="63"/>
    </location>
</feature>
<name>A0AAD1SMF7_PELCU</name>
<evidence type="ECO:0000313" key="2">
    <source>
        <dbReference type="EMBL" id="CAH2302016.1"/>
    </source>
</evidence>
<dbReference type="AlphaFoldDB" id="A0AAD1SMF7"/>
<dbReference type="EMBL" id="OW240917">
    <property type="protein sequence ID" value="CAH2302016.1"/>
    <property type="molecule type" value="Genomic_DNA"/>
</dbReference>
<proteinExistence type="predicted"/>
<organism evidence="2 3">
    <name type="scientific">Pelobates cultripes</name>
    <name type="common">Western spadefoot toad</name>
    <dbReference type="NCBI Taxonomy" id="61616"/>
    <lineage>
        <taxon>Eukaryota</taxon>
        <taxon>Metazoa</taxon>
        <taxon>Chordata</taxon>
        <taxon>Craniata</taxon>
        <taxon>Vertebrata</taxon>
        <taxon>Euteleostomi</taxon>
        <taxon>Amphibia</taxon>
        <taxon>Batrachia</taxon>
        <taxon>Anura</taxon>
        <taxon>Pelobatoidea</taxon>
        <taxon>Pelobatidae</taxon>
        <taxon>Pelobates</taxon>
    </lineage>
</organism>
<dbReference type="Proteomes" id="UP001295444">
    <property type="component" value="Chromosome 06"/>
</dbReference>
<protein>
    <submittedName>
        <fullName evidence="2">Uncharacterized protein</fullName>
    </submittedName>
</protein>
<evidence type="ECO:0000256" key="1">
    <source>
        <dbReference type="SAM" id="MobiDB-lite"/>
    </source>
</evidence>
<keyword evidence="3" id="KW-1185">Reference proteome</keyword>
<gene>
    <name evidence="2" type="ORF">PECUL_23A052536</name>
</gene>
<evidence type="ECO:0000313" key="3">
    <source>
        <dbReference type="Proteomes" id="UP001295444"/>
    </source>
</evidence>
<feature type="compositionally biased region" description="Polar residues" evidence="1">
    <location>
        <begin position="15"/>
        <end position="41"/>
    </location>
</feature>
<accession>A0AAD1SMF7</accession>
<sequence>MAKQNFRSILAQAGTAPTHSSRDQSGNSPLTATTRRAQNGRRTAGTACKHSPIPLNSSEQQISFWAREHTGPKSEPPSTHPKEHQESEAPEGPRTQGSALHYNPGWRIRACPAPP</sequence>
<reference evidence="2" key="1">
    <citation type="submission" date="2022-03" db="EMBL/GenBank/DDBJ databases">
        <authorList>
            <person name="Alioto T."/>
            <person name="Alioto T."/>
            <person name="Gomez Garrido J."/>
        </authorList>
    </citation>
    <scope>NUCLEOTIDE SEQUENCE</scope>
</reference>
<feature type="region of interest" description="Disordered" evidence="1">
    <location>
        <begin position="1"/>
        <end position="115"/>
    </location>
</feature>